<dbReference type="CDD" id="cd00303">
    <property type="entry name" value="retropepsin_like"/>
    <property type="match status" value="1"/>
</dbReference>
<dbReference type="Gene3D" id="2.40.70.10">
    <property type="entry name" value="Acid Proteases"/>
    <property type="match status" value="1"/>
</dbReference>
<keyword evidence="2" id="KW-1185">Reference proteome</keyword>
<organism evidence="1 2">
    <name type="scientific">Coemansia reversa (strain ATCC 12441 / NRRL 1564)</name>
    <dbReference type="NCBI Taxonomy" id="763665"/>
    <lineage>
        <taxon>Eukaryota</taxon>
        <taxon>Fungi</taxon>
        <taxon>Fungi incertae sedis</taxon>
        <taxon>Zoopagomycota</taxon>
        <taxon>Kickxellomycotina</taxon>
        <taxon>Kickxellomycetes</taxon>
        <taxon>Kickxellales</taxon>
        <taxon>Kickxellaceae</taxon>
        <taxon>Coemansia</taxon>
    </lineage>
</organism>
<name>A0A2G5B0K5_COERN</name>
<proteinExistence type="predicted"/>
<dbReference type="InterPro" id="IPR021109">
    <property type="entry name" value="Peptidase_aspartic_dom_sf"/>
</dbReference>
<dbReference type="AlphaFoldDB" id="A0A2G5B0K5"/>
<reference evidence="1 2" key="1">
    <citation type="journal article" date="2015" name="Genome Biol. Evol.">
        <title>Phylogenomic analyses indicate that early fungi evolved digesting cell walls of algal ancestors of land plants.</title>
        <authorList>
            <person name="Chang Y."/>
            <person name="Wang S."/>
            <person name="Sekimoto S."/>
            <person name="Aerts A.L."/>
            <person name="Choi C."/>
            <person name="Clum A."/>
            <person name="LaButti K.M."/>
            <person name="Lindquist E.A."/>
            <person name="Yee Ngan C."/>
            <person name="Ohm R.A."/>
            <person name="Salamov A.A."/>
            <person name="Grigoriev I.V."/>
            <person name="Spatafora J.W."/>
            <person name="Berbee M.L."/>
        </authorList>
    </citation>
    <scope>NUCLEOTIDE SEQUENCE [LARGE SCALE GENOMIC DNA]</scope>
    <source>
        <strain evidence="1 2">NRRL 1564</strain>
    </source>
</reference>
<sequence length="157" mass="17151">MVANATCERLGLTTKCLTRTQPVHVASGEHYHDSTHSCRAALKFSDAVTFTVTCLVLPVAADVILGNDWLRMHDATIKCKQDILSFCLDGRDHKIRGIKSHTTHKKNRMTTTAANVYAVPMTADMLENAIADGEVAECGFIKHDWHSGDSVQVAALS</sequence>
<evidence type="ECO:0000313" key="1">
    <source>
        <dbReference type="EMBL" id="PIA12552.1"/>
    </source>
</evidence>
<evidence type="ECO:0000313" key="2">
    <source>
        <dbReference type="Proteomes" id="UP000242474"/>
    </source>
</evidence>
<dbReference type="EMBL" id="KZ303666">
    <property type="protein sequence ID" value="PIA12552.1"/>
    <property type="molecule type" value="Genomic_DNA"/>
</dbReference>
<accession>A0A2G5B0K5</accession>
<dbReference type="OrthoDB" id="437338at2759"/>
<protein>
    <submittedName>
        <fullName evidence="1">Uncharacterized protein</fullName>
    </submittedName>
</protein>
<gene>
    <name evidence="1" type="ORF">COEREDRAFT_12610</name>
</gene>
<dbReference type="Proteomes" id="UP000242474">
    <property type="component" value="Unassembled WGS sequence"/>
</dbReference>